<gene>
    <name evidence="1" type="ORF">PZ740_10765</name>
</gene>
<evidence type="ECO:0000313" key="1">
    <source>
        <dbReference type="EMBL" id="MDF1586861.1"/>
    </source>
</evidence>
<proteinExistence type="predicted"/>
<dbReference type="RefSeq" id="WP_327789279.1">
    <property type="nucleotide sequence ID" value="NZ_JARGEQ010000096.1"/>
</dbReference>
<reference evidence="1 2" key="1">
    <citation type="submission" date="2023-03" db="EMBL/GenBank/DDBJ databases">
        <title>YIM 152171 draft genome.</title>
        <authorList>
            <person name="Yang Z."/>
        </authorList>
    </citation>
    <scope>NUCLEOTIDE SEQUENCE [LARGE SCALE GENOMIC DNA]</scope>
    <source>
        <strain evidence="1 2">YIM 152171</strain>
    </source>
</reference>
<comment type="caution">
    <text evidence="1">The sequence shown here is derived from an EMBL/GenBank/DDBJ whole genome shotgun (WGS) entry which is preliminary data.</text>
</comment>
<dbReference type="EMBL" id="JARGEQ010000096">
    <property type="protein sequence ID" value="MDF1586861.1"/>
    <property type="molecule type" value="Genomic_DNA"/>
</dbReference>
<keyword evidence="2" id="KW-1185">Reference proteome</keyword>
<accession>A0AAP3XRT7</accession>
<dbReference type="AlphaFoldDB" id="A0AAP3XRT7"/>
<sequence>MTFWLVTATPHPELLGELEQALRERRFEPLQPFGRALSAGLVNARRKGGQACWEEEDYCDPPLAEERAAVLDRYFTSIEVEAVEEGQGWRQLTALPRLFSGLSR</sequence>
<evidence type="ECO:0000313" key="2">
    <source>
        <dbReference type="Proteomes" id="UP001301140"/>
    </source>
</evidence>
<dbReference type="Proteomes" id="UP001301140">
    <property type="component" value="Unassembled WGS sequence"/>
</dbReference>
<name>A0AAP3XRT7_9PROT</name>
<organism evidence="1 2">
    <name type="scientific">Marinimicrococcus flavescens</name>
    <dbReference type="NCBI Taxonomy" id="3031815"/>
    <lineage>
        <taxon>Bacteria</taxon>
        <taxon>Pseudomonadati</taxon>
        <taxon>Pseudomonadota</taxon>
        <taxon>Alphaproteobacteria</taxon>
        <taxon>Geminicoccales</taxon>
        <taxon>Geminicoccaceae</taxon>
        <taxon>Marinimicrococcus</taxon>
    </lineage>
</organism>
<protein>
    <submittedName>
        <fullName evidence="1">Uncharacterized protein</fullName>
    </submittedName>
</protein>